<dbReference type="Gene3D" id="3.30.1780.10">
    <property type="entry name" value="ornithine cyclodeaminase, domain 1"/>
    <property type="match status" value="1"/>
</dbReference>
<dbReference type="InterPro" id="IPR036291">
    <property type="entry name" value="NAD(P)-bd_dom_sf"/>
</dbReference>
<dbReference type="Proteomes" id="UP000272729">
    <property type="component" value="Unassembled WGS sequence"/>
</dbReference>
<dbReference type="InterPro" id="IPR023401">
    <property type="entry name" value="ODC_N"/>
</dbReference>
<comment type="caution">
    <text evidence="1">The sequence shown here is derived from an EMBL/GenBank/DDBJ whole genome shotgun (WGS) entry which is preliminary data.</text>
</comment>
<organism evidence="1 2">
    <name type="scientific">Saccharothrix variisporea</name>
    <dbReference type="NCBI Taxonomy" id="543527"/>
    <lineage>
        <taxon>Bacteria</taxon>
        <taxon>Bacillati</taxon>
        <taxon>Actinomycetota</taxon>
        <taxon>Actinomycetes</taxon>
        <taxon>Pseudonocardiales</taxon>
        <taxon>Pseudonocardiaceae</taxon>
        <taxon>Saccharothrix</taxon>
    </lineage>
</organism>
<dbReference type="GO" id="GO:0005737">
    <property type="term" value="C:cytoplasm"/>
    <property type="evidence" value="ECO:0007669"/>
    <property type="project" value="TreeGrafter"/>
</dbReference>
<dbReference type="OrthoDB" id="3812704at2"/>
<keyword evidence="2" id="KW-1185">Reference proteome</keyword>
<dbReference type="SUPFAM" id="SSF51735">
    <property type="entry name" value="NAD(P)-binding Rossmann-fold domains"/>
    <property type="match status" value="1"/>
</dbReference>
<dbReference type="RefSeq" id="WP_121220471.1">
    <property type="nucleotide sequence ID" value="NZ_JBIUBA010000050.1"/>
</dbReference>
<dbReference type="InterPro" id="IPR003462">
    <property type="entry name" value="ODC_Mu_crystall"/>
</dbReference>
<evidence type="ECO:0000313" key="2">
    <source>
        <dbReference type="Proteomes" id="UP000272729"/>
    </source>
</evidence>
<sequence length="295" mass="30789">MTEKYARTVDALAEAFADLSAGRTLSPPRTVVEHGPHRQLLSGTAVWERRGVATVKITTITPENPSRGLPLIHGVVVLVDLDTGRIVAQYDGADLTALRTGATAALATRLCAPEDATELALIGAGVQARAVVEAISTVRPITTIRVHSRTRPEAFAGWARETFGCEVVVDDNAKNAVKDAPIVCTATSTDSATPLLDASWIAEGAHVNVIGGTHENAVELDPALLRKAFVVVEQKEAALADAGEVRAANLTPADLHEIGTITGRPPGSTSVFRSVGMPIEDTAAAAALFSLDTGP</sequence>
<proteinExistence type="predicted"/>
<accession>A0A495X520</accession>
<name>A0A495X520_9PSEU</name>
<dbReference type="PANTHER" id="PTHR13812">
    <property type="entry name" value="KETIMINE REDUCTASE MU-CRYSTALLIN"/>
    <property type="match status" value="1"/>
</dbReference>
<dbReference type="Pfam" id="PF02423">
    <property type="entry name" value="OCD_Mu_crystall"/>
    <property type="match status" value="1"/>
</dbReference>
<protein>
    <submittedName>
        <fullName evidence="1">Ornithine cyclodeaminase</fullName>
    </submittedName>
</protein>
<dbReference type="Gene3D" id="3.40.50.720">
    <property type="entry name" value="NAD(P)-binding Rossmann-like Domain"/>
    <property type="match status" value="1"/>
</dbReference>
<gene>
    <name evidence="1" type="ORF">DFJ66_2230</name>
</gene>
<reference evidence="1 2" key="1">
    <citation type="submission" date="2018-10" db="EMBL/GenBank/DDBJ databases">
        <title>Sequencing the genomes of 1000 actinobacteria strains.</title>
        <authorList>
            <person name="Klenk H.-P."/>
        </authorList>
    </citation>
    <scope>NUCLEOTIDE SEQUENCE [LARGE SCALE GENOMIC DNA]</scope>
    <source>
        <strain evidence="1 2">DSM 43911</strain>
    </source>
</reference>
<dbReference type="PANTHER" id="PTHR13812:SF19">
    <property type="entry name" value="KETIMINE REDUCTASE MU-CRYSTALLIN"/>
    <property type="match status" value="1"/>
</dbReference>
<dbReference type="AlphaFoldDB" id="A0A495X520"/>
<dbReference type="PIRSF" id="PIRSF001439">
    <property type="entry name" value="CryM"/>
    <property type="match status" value="1"/>
</dbReference>
<evidence type="ECO:0000313" key="1">
    <source>
        <dbReference type="EMBL" id="RKT69037.1"/>
    </source>
</evidence>
<dbReference type="EMBL" id="RBXR01000001">
    <property type="protein sequence ID" value="RKT69037.1"/>
    <property type="molecule type" value="Genomic_DNA"/>
</dbReference>